<name>A0A4U6TBX1_SETVI</name>
<feature type="compositionally biased region" description="Low complexity" evidence="1">
    <location>
        <begin position="104"/>
        <end position="177"/>
    </location>
</feature>
<dbReference type="InterPro" id="IPR007658">
    <property type="entry name" value="DUF594"/>
</dbReference>
<evidence type="ECO:0000313" key="4">
    <source>
        <dbReference type="Proteomes" id="UP000298652"/>
    </source>
</evidence>
<dbReference type="InterPro" id="IPR025315">
    <property type="entry name" value="DUF4220"/>
</dbReference>
<protein>
    <recommendedName>
        <fullName evidence="2">DUF4220 domain-containing protein</fullName>
    </recommendedName>
</protein>
<evidence type="ECO:0000256" key="1">
    <source>
        <dbReference type="SAM" id="MobiDB-lite"/>
    </source>
</evidence>
<accession>A0A4U6TBX1</accession>
<gene>
    <name evidence="3" type="ORF">SEVIR_8G051500v2</name>
</gene>
<dbReference type="Proteomes" id="UP000298652">
    <property type="component" value="Chromosome 8"/>
</dbReference>
<dbReference type="EMBL" id="CM016559">
    <property type="protein sequence ID" value="TKV99557.1"/>
    <property type="molecule type" value="Genomic_DNA"/>
</dbReference>
<dbReference type="Pfam" id="PF04578">
    <property type="entry name" value="DUF594"/>
    <property type="match status" value="1"/>
</dbReference>
<organism evidence="3 4">
    <name type="scientific">Setaria viridis</name>
    <name type="common">Green bristlegrass</name>
    <name type="synonym">Setaria italica subsp. viridis</name>
    <dbReference type="NCBI Taxonomy" id="4556"/>
    <lineage>
        <taxon>Eukaryota</taxon>
        <taxon>Viridiplantae</taxon>
        <taxon>Streptophyta</taxon>
        <taxon>Embryophyta</taxon>
        <taxon>Tracheophyta</taxon>
        <taxon>Spermatophyta</taxon>
        <taxon>Magnoliopsida</taxon>
        <taxon>Liliopsida</taxon>
        <taxon>Poales</taxon>
        <taxon>Poaceae</taxon>
        <taxon>PACMAD clade</taxon>
        <taxon>Panicoideae</taxon>
        <taxon>Panicodae</taxon>
        <taxon>Paniceae</taxon>
        <taxon>Cenchrinae</taxon>
        <taxon>Setaria</taxon>
    </lineage>
</organism>
<proteinExistence type="predicted"/>
<sequence>MASSSAAPTSRGEGAILISVHLSQVTVAIYVFWKSWTSPSEETILWKTTLLVFAPEILKCFEKPWALKNASITSLTSMWRPVENGEINTLEAFVEAACHLWWDNQPNNEGPPLEPNNEGPPLEPNNEGPPLEPNNNEGPPLEPNNNEGPPLEPNNEGPPLEPNNNEGPPLEPNNEGPPLQPNDEERKPYTLFVDIVYSYDDRLRNLSYILRNTDDEVYGAMLRFLVAYLIVQAIKVFDTGNYSGYNQSDVMVTYILLVGTTVLEYLIANVKPFLECCGIVFKLPWPTQVAQYNLIGYMARNRRHRGLRKLATLLVCKDTLDQLWSMEPCRSSIDITNLVYEHVQRGWQERITDAATYISFNDCRGQRTLERENQMELLVHINRPFDEAVLIWHLATDFCFHSMVVDAEEEIIREMSRTSRQISNYLMYLLFVNPEMLMTGTRSRLFKTAYGNLKRMIRLNAMEEPMPNDRDISASIIAVPPGERLGLIRDALGLADELRGPAMQAAVRWRIIQGVWVEMLCFSAGRCRGYLHAKGLGKGGEYLSHVWLLLSYMGMETLAERLQRTE</sequence>
<evidence type="ECO:0000313" key="3">
    <source>
        <dbReference type="EMBL" id="TKV99557.1"/>
    </source>
</evidence>
<dbReference type="PANTHER" id="PTHR31325">
    <property type="entry name" value="OS01G0798800 PROTEIN-RELATED"/>
    <property type="match status" value="1"/>
</dbReference>
<dbReference type="AlphaFoldDB" id="A0A4U6TBX1"/>
<evidence type="ECO:0000259" key="2">
    <source>
        <dbReference type="Pfam" id="PF13968"/>
    </source>
</evidence>
<dbReference type="Pfam" id="PF13968">
    <property type="entry name" value="DUF4220"/>
    <property type="match status" value="1"/>
</dbReference>
<reference evidence="3" key="1">
    <citation type="submission" date="2019-03" db="EMBL/GenBank/DDBJ databases">
        <title>WGS assembly of Setaria viridis.</title>
        <authorList>
            <person name="Huang P."/>
            <person name="Jenkins J."/>
            <person name="Grimwood J."/>
            <person name="Barry K."/>
            <person name="Healey A."/>
            <person name="Mamidi S."/>
            <person name="Sreedasyam A."/>
            <person name="Shu S."/>
            <person name="Feldman M."/>
            <person name="Wu J."/>
            <person name="Yu Y."/>
            <person name="Chen C."/>
            <person name="Johnson J."/>
            <person name="Rokhsar D."/>
            <person name="Baxter I."/>
            <person name="Schmutz J."/>
            <person name="Brutnell T."/>
            <person name="Kellogg E."/>
        </authorList>
    </citation>
    <scope>NUCLEOTIDE SEQUENCE [LARGE SCALE GENOMIC DNA]</scope>
</reference>
<feature type="domain" description="DUF4220" evidence="2">
    <location>
        <begin position="21"/>
        <end position="81"/>
    </location>
</feature>
<dbReference type="OMA" id="KLWCMES"/>
<keyword evidence="4" id="KW-1185">Reference proteome</keyword>
<dbReference type="Gramene" id="TKV99557">
    <property type="protein sequence ID" value="TKV99557"/>
    <property type="gene ID" value="SEVIR_8G051500v2"/>
</dbReference>
<feature type="region of interest" description="Disordered" evidence="1">
    <location>
        <begin position="104"/>
        <end position="185"/>
    </location>
</feature>